<evidence type="ECO:0000313" key="2">
    <source>
        <dbReference type="EMBL" id="MBC5767610.1"/>
    </source>
</evidence>
<dbReference type="InterPro" id="IPR055570">
    <property type="entry name" value="DUF7146"/>
</dbReference>
<gene>
    <name evidence="2" type="ORF">H8R02_24305</name>
</gene>
<proteinExistence type="predicted"/>
<organism evidence="2 3">
    <name type="scientific">Ramlibacter albus</name>
    <dbReference type="NCBI Taxonomy" id="2079448"/>
    <lineage>
        <taxon>Bacteria</taxon>
        <taxon>Pseudomonadati</taxon>
        <taxon>Pseudomonadota</taxon>
        <taxon>Betaproteobacteria</taxon>
        <taxon>Burkholderiales</taxon>
        <taxon>Comamonadaceae</taxon>
        <taxon>Ramlibacter</taxon>
    </lineage>
</organism>
<reference evidence="2" key="1">
    <citation type="submission" date="2020-08" db="EMBL/GenBank/DDBJ databases">
        <title>Ramlibacter sp. GTP1 16S ribosomal RNA gene genome sequencing and assembly.</title>
        <authorList>
            <person name="Kang M."/>
        </authorList>
    </citation>
    <scope>NUCLEOTIDE SEQUENCE</scope>
    <source>
        <strain evidence="2">GTP1</strain>
    </source>
</reference>
<protein>
    <submittedName>
        <fullName evidence="2">Toprim domain-containing protein</fullName>
    </submittedName>
</protein>
<dbReference type="SMART" id="SM00778">
    <property type="entry name" value="Prim_Zn_Ribbon"/>
    <property type="match status" value="1"/>
</dbReference>
<evidence type="ECO:0000259" key="1">
    <source>
        <dbReference type="SMART" id="SM00778"/>
    </source>
</evidence>
<dbReference type="Pfam" id="PF23639">
    <property type="entry name" value="DUF7146"/>
    <property type="match status" value="1"/>
</dbReference>
<dbReference type="AlphaFoldDB" id="A0A923MBI5"/>
<dbReference type="GO" id="GO:0008270">
    <property type="term" value="F:zinc ion binding"/>
    <property type="evidence" value="ECO:0007669"/>
    <property type="project" value="InterPro"/>
</dbReference>
<dbReference type="InterPro" id="IPR013237">
    <property type="entry name" value="Phage_T7_Gp4_N"/>
</dbReference>
<comment type="caution">
    <text evidence="2">The sequence shown here is derived from an EMBL/GenBank/DDBJ whole genome shotgun (WGS) entry which is preliminary data.</text>
</comment>
<keyword evidence="3" id="KW-1185">Reference proteome</keyword>
<dbReference type="EMBL" id="JACORU010000011">
    <property type="protein sequence ID" value="MBC5767610.1"/>
    <property type="molecule type" value="Genomic_DNA"/>
</dbReference>
<dbReference type="SUPFAM" id="SSF57783">
    <property type="entry name" value="Zinc beta-ribbon"/>
    <property type="match status" value="1"/>
</dbReference>
<dbReference type="Pfam" id="PF08273">
    <property type="entry name" value="Zn_Ribbon_Prim"/>
    <property type="match status" value="1"/>
</dbReference>
<dbReference type="Proteomes" id="UP000596827">
    <property type="component" value="Unassembled WGS sequence"/>
</dbReference>
<dbReference type="RefSeq" id="WP_187084093.1">
    <property type="nucleotide sequence ID" value="NZ_JACORU010000011.1"/>
</dbReference>
<feature type="domain" description="DNA primase/helicase Gp4 N-terminal Bacteriophage T7-like" evidence="1">
    <location>
        <begin position="39"/>
        <end position="77"/>
    </location>
</feature>
<sequence length="359" mass="39856">MSDDKQEARRRKEEASRLADGRWPAILSAAGMPDQFFRKSHGPCPFCGGKDRYRWSEKYGGVWYCSHCTVDRYADGWSMLMKHMGFRFFGDAVDHVLEHFNGASGRRERAYPAASQTADPKAQLERNINRMKAIWDAARPVTAGDPVDRYMQMRVPGMAIEHQMLRFHPALDYWAPPQEVDGKPVLLGKFPAMVAKAFNVDGEFVQIHKTYLTPEGFKAEVPVVKKMERGVGASAFFVPMMAVTGDTLGICEGLETGWAAAMFRGIPVWPCLTGGSMAGFQLPESLLDTVSRVVIFADNDERKPVAAQGGTKLRCAGSFYAEQAAQRVRAQGKRVLIVKALRVGTDMANQWESRAAVPA</sequence>
<accession>A0A923MBI5</accession>
<name>A0A923MBI5_9BURK</name>
<dbReference type="InterPro" id="IPR006171">
    <property type="entry name" value="TOPRIM_dom"/>
</dbReference>
<evidence type="ECO:0000313" key="3">
    <source>
        <dbReference type="Proteomes" id="UP000596827"/>
    </source>
</evidence>
<dbReference type="Pfam" id="PF13362">
    <property type="entry name" value="Toprim_3"/>
    <property type="match status" value="1"/>
</dbReference>
<dbReference type="GO" id="GO:0004386">
    <property type="term" value="F:helicase activity"/>
    <property type="evidence" value="ECO:0007669"/>
    <property type="project" value="InterPro"/>
</dbReference>